<protein>
    <submittedName>
        <fullName evidence="1">Uncharacterized protein</fullName>
    </submittedName>
</protein>
<gene>
    <name evidence="1" type="ORF">SDC9_211907</name>
</gene>
<dbReference type="EMBL" id="VSSQ01144598">
    <property type="protein sequence ID" value="MPN64136.1"/>
    <property type="molecule type" value="Genomic_DNA"/>
</dbReference>
<organism evidence="1">
    <name type="scientific">bioreactor metagenome</name>
    <dbReference type="NCBI Taxonomy" id="1076179"/>
    <lineage>
        <taxon>unclassified sequences</taxon>
        <taxon>metagenomes</taxon>
        <taxon>ecological metagenomes</taxon>
    </lineage>
</organism>
<comment type="caution">
    <text evidence="1">The sequence shown here is derived from an EMBL/GenBank/DDBJ whole genome shotgun (WGS) entry which is preliminary data.</text>
</comment>
<evidence type="ECO:0000313" key="1">
    <source>
        <dbReference type="EMBL" id="MPN64136.1"/>
    </source>
</evidence>
<reference evidence="1" key="1">
    <citation type="submission" date="2019-08" db="EMBL/GenBank/DDBJ databases">
        <authorList>
            <person name="Kucharzyk K."/>
            <person name="Murdoch R.W."/>
            <person name="Higgins S."/>
            <person name="Loffler F."/>
        </authorList>
    </citation>
    <scope>NUCLEOTIDE SEQUENCE</scope>
</reference>
<proteinExistence type="predicted"/>
<dbReference type="AlphaFoldDB" id="A0A645JL49"/>
<name>A0A645JL49_9ZZZZ</name>
<sequence length="69" mass="7861">MHDAIRRAQAQLDVMEQELKLLERTRKASLLAQELRAMLARVELSGTFKNALLKKIGEMERLMEGSHGV</sequence>
<accession>A0A645JL49</accession>